<evidence type="ECO:0000313" key="3">
    <source>
        <dbReference type="Proteomes" id="UP000481153"/>
    </source>
</evidence>
<reference evidence="2 3" key="1">
    <citation type="submission" date="2019-07" db="EMBL/GenBank/DDBJ databases">
        <title>Genomics analysis of Aphanomyces spp. identifies a new class of oomycete effector associated with host adaptation.</title>
        <authorList>
            <person name="Gaulin E."/>
        </authorList>
    </citation>
    <scope>NUCLEOTIDE SEQUENCE [LARGE SCALE GENOMIC DNA]</scope>
    <source>
        <strain evidence="2 3">ATCC 201684</strain>
    </source>
</reference>
<dbReference type="EMBL" id="VJMJ01000079">
    <property type="protein sequence ID" value="KAF0738192.1"/>
    <property type="molecule type" value="Genomic_DNA"/>
</dbReference>
<proteinExistence type="predicted"/>
<gene>
    <name evidence="2" type="ORF">Ae201684_006168</name>
</gene>
<evidence type="ECO:0000256" key="1">
    <source>
        <dbReference type="SAM" id="MobiDB-lite"/>
    </source>
</evidence>
<name>A0A6G0XDK5_9STRA</name>
<protein>
    <submittedName>
        <fullName evidence="2">Uncharacterized protein</fullName>
    </submittedName>
</protein>
<evidence type="ECO:0000313" key="2">
    <source>
        <dbReference type="EMBL" id="KAF0738192.1"/>
    </source>
</evidence>
<comment type="caution">
    <text evidence="2">The sequence shown here is derived from an EMBL/GenBank/DDBJ whole genome shotgun (WGS) entry which is preliminary data.</text>
</comment>
<feature type="region of interest" description="Disordered" evidence="1">
    <location>
        <begin position="1"/>
        <end position="22"/>
    </location>
</feature>
<dbReference type="VEuPathDB" id="FungiDB:AeMF1_011745"/>
<keyword evidence="3" id="KW-1185">Reference proteome</keyword>
<organism evidence="2 3">
    <name type="scientific">Aphanomyces euteiches</name>
    <dbReference type="NCBI Taxonomy" id="100861"/>
    <lineage>
        <taxon>Eukaryota</taxon>
        <taxon>Sar</taxon>
        <taxon>Stramenopiles</taxon>
        <taxon>Oomycota</taxon>
        <taxon>Saprolegniomycetes</taxon>
        <taxon>Saprolegniales</taxon>
        <taxon>Verrucalvaceae</taxon>
        <taxon>Aphanomyces</taxon>
    </lineage>
</organism>
<accession>A0A6G0XDK5</accession>
<dbReference type="Proteomes" id="UP000481153">
    <property type="component" value="Unassembled WGS sequence"/>
</dbReference>
<dbReference type="AlphaFoldDB" id="A0A6G0XDK5"/>
<sequence>MGFNPAKSQGCRRVNSNSTAASAPSLNELSFIKSILKAKPPARFQDRVRPISQTPQRYLTRMEVVAGKRVPFTTALAKLVRQHSSSSLATIEETYKKTNKTHGWSAYMSTILHSFHRSV</sequence>